<organism evidence="13 14">
    <name type="scientific">Ceraceosorus bombacis</name>
    <dbReference type="NCBI Taxonomy" id="401625"/>
    <lineage>
        <taxon>Eukaryota</taxon>
        <taxon>Fungi</taxon>
        <taxon>Dikarya</taxon>
        <taxon>Basidiomycota</taxon>
        <taxon>Ustilaginomycotina</taxon>
        <taxon>Exobasidiomycetes</taxon>
        <taxon>Ceraceosorales</taxon>
        <taxon>Ceraceosoraceae</taxon>
        <taxon>Ceraceosorus</taxon>
    </lineage>
</organism>
<feature type="transmembrane region" description="Helical" evidence="12">
    <location>
        <begin position="155"/>
        <end position="179"/>
    </location>
</feature>
<dbReference type="EMBL" id="CCYA01000181">
    <property type="protein sequence ID" value="CEH12712.1"/>
    <property type="molecule type" value="Genomic_DNA"/>
</dbReference>
<dbReference type="InterPro" id="IPR004728">
    <property type="entry name" value="Sec62"/>
</dbReference>
<dbReference type="Pfam" id="PF03839">
    <property type="entry name" value="Sec62"/>
    <property type="match status" value="1"/>
</dbReference>
<keyword evidence="8 12" id="KW-1133">Transmembrane helix</keyword>
<evidence type="ECO:0000256" key="12">
    <source>
        <dbReference type="SAM" id="Phobius"/>
    </source>
</evidence>
<accession>A0A0P1B9P7</accession>
<dbReference type="InterPro" id="IPR011553">
    <property type="entry name" value="Sec62_asco"/>
</dbReference>
<keyword evidence="14" id="KW-1185">Reference proteome</keyword>
<dbReference type="OrthoDB" id="200187at2759"/>
<evidence type="ECO:0000313" key="13">
    <source>
        <dbReference type="EMBL" id="CEH12712.1"/>
    </source>
</evidence>
<keyword evidence="7" id="KW-0653">Protein transport</keyword>
<name>A0A0P1B9P7_9BASI</name>
<keyword evidence="10 12" id="KW-0472">Membrane</keyword>
<evidence type="ECO:0000256" key="6">
    <source>
        <dbReference type="ARBA" id="ARBA00022824"/>
    </source>
</evidence>
<dbReference type="NCBIfam" id="TIGR00869">
    <property type="entry name" value="sec62"/>
    <property type="match status" value="1"/>
</dbReference>
<sequence length="310" mass="33344">MEQQSSAPPWVRSLVEFLRSSSTGPKTKVGLLNGQRKDHFKGSGAIKSLLSPAYVKAQAKKGSVLPKIENEDQAAEALHNVIPYAFFLRVDRATEGGKERPIQINQMQMFKSDLYYVWLYDGSQLLMQLAGFGMILLMLAGVMFPLWPASLRVGVWYLSIGVLGLIGAFFGLAIVRLILWGISKVVLSPGIWLFPNLFEDVGFVDSFIPLWAWDLPPAPKKVGKKKRAPAIEASDGEAIRNKVEGGKGAGSKQQAVANLPGQDSGPAKPQLSAAQAAGDSAPAQQSKSTDGKGGNVKKIQKASDNLAGLD</sequence>
<protein>
    <recommendedName>
        <fullName evidence="3">Translocation protein SEC62</fullName>
    </recommendedName>
</protein>
<keyword evidence="6" id="KW-0256">Endoplasmic reticulum</keyword>
<evidence type="ECO:0000256" key="4">
    <source>
        <dbReference type="ARBA" id="ARBA00022448"/>
    </source>
</evidence>
<evidence type="ECO:0000256" key="10">
    <source>
        <dbReference type="ARBA" id="ARBA00023136"/>
    </source>
</evidence>
<keyword evidence="4" id="KW-0813">Transport</keyword>
<evidence type="ECO:0000256" key="9">
    <source>
        <dbReference type="ARBA" id="ARBA00023010"/>
    </source>
</evidence>
<feature type="transmembrane region" description="Helical" evidence="12">
    <location>
        <begin position="129"/>
        <end position="149"/>
    </location>
</feature>
<dbReference type="AlphaFoldDB" id="A0A0P1B9P7"/>
<dbReference type="Proteomes" id="UP000054845">
    <property type="component" value="Unassembled WGS sequence"/>
</dbReference>
<feature type="region of interest" description="Disordered" evidence="11">
    <location>
        <begin position="242"/>
        <end position="310"/>
    </location>
</feature>
<proteinExistence type="inferred from homology"/>
<dbReference type="GO" id="GO:0031204">
    <property type="term" value="P:post-translational protein targeting to membrane, translocation"/>
    <property type="evidence" value="ECO:0007669"/>
    <property type="project" value="TreeGrafter"/>
</dbReference>
<dbReference type="GO" id="GO:0005789">
    <property type="term" value="C:endoplasmic reticulum membrane"/>
    <property type="evidence" value="ECO:0007669"/>
    <property type="project" value="UniProtKB-SubCell"/>
</dbReference>
<comment type="subcellular location">
    <subcellularLocation>
        <location evidence="1">Endoplasmic reticulum membrane</location>
        <topology evidence="1">Multi-pass membrane protein</topology>
    </subcellularLocation>
</comment>
<keyword evidence="5 12" id="KW-0812">Transmembrane</keyword>
<evidence type="ECO:0000313" key="14">
    <source>
        <dbReference type="Proteomes" id="UP000054845"/>
    </source>
</evidence>
<dbReference type="STRING" id="401625.A0A0P1B9P7"/>
<evidence type="ECO:0000256" key="8">
    <source>
        <dbReference type="ARBA" id="ARBA00022989"/>
    </source>
</evidence>
<dbReference type="PANTHER" id="PTHR12443">
    <property type="entry name" value="TRANSLOCATION PROTEIN SEC62"/>
    <property type="match status" value="1"/>
</dbReference>
<evidence type="ECO:0000256" key="5">
    <source>
        <dbReference type="ARBA" id="ARBA00022692"/>
    </source>
</evidence>
<keyword evidence="9" id="KW-0811">Translocation</keyword>
<evidence type="ECO:0000256" key="2">
    <source>
        <dbReference type="ARBA" id="ARBA00010604"/>
    </source>
</evidence>
<comment type="similarity">
    <text evidence="2">Belongs to the SEC62 family.</text>
</comment>
<feature type="compositionally biased region" description="Low complexity" evidence="11">
    <location>
        <begin position="272"/>
        <end position="286"/>
    </location>
</feature>
<evidence type="ECO:0000256" key="1">
    <source>
        <dbReference type="ARBA" id="ARBA00004477"/>
    </source>
</evidence>
<evidence type="ECO:0000256" key="11">
    <source>
        <dbReference type="SAM" id="MobiDB-lite"/>
    </source>
</evidence>
<reference evidence="13 14" key="1">
    <citation type="submission" date="2014-09" db="EMBL/GenBank/DDBJ databases">
        <authorList>
            <person name="Magalhaes I.L.F."/>
            <person name="Oliveira U."/>
            <person name="Santos F.R."/>
            <person name="Vidigal T.H.D.A."/>
            <person name="Brescovit A.D."/>
            <person name="Santos A.J."/>
        </authorList>
    </citation>
    <scope>NUCLEOTIDE SEQUENCE [LARGE SCALE GENOMIC DNA]</scope>
</reference>
<evidence type="ECO:0000256" key="7">
    <source>
        <dbReference type="ARBA" id="ARBA00022927"/>
    </source>
</evidence>
<evidence type="ECO:0000256" key="3">
    <source>
        <dbReference type="ARBA" id="ARBA00021257"/>
    </source>
</evidence>
<dbReference type="PANTHER" id="PTHR12443:SF9">
    <property type="entry name" value="TRANSLOCATION PROTEIN SEC62"/>
    <property type="match status" value="1"/>
</dbReference>